<dbReference type="Gene3D" id="1.10.10.10">
    <property type="entry name" value="Winged helix-like DNA-binding domain superfamily/Winged helix DNA-binding domain"/>
    <property type="match status" value="1"/>
</dbReference>
<dbReference type="InterPro" id="IPR036388">
    <property type="entry name" value="WH-like_DNA-bd_sf"/>
</dbReference>
<evidence type="ECO:0000256" key="3">
    <source>
        <dbReference type="ARBA" id="ARBA00023163"/>
    </source>
</evidence>
<dbReference type="GO" id="GO:0003700">
    <property type="term" value="F:DNA-binding transcription factor activity"/>
    <property type="evidence" value="ECO:0007669"/>
    <property type="project" value="InterPro"/>
</dbReference>
<dbReference type="GO" id="GO:0003677">
    <property type="term" value="F:DNA binding"/>
    <property type="evidence" value="ECO:0007669"/>
    <property type="project" value="UniProtKB-KW"/>
</dbReference>
<dbReference type="SUPFAM" id="SSF46785">
    <property type="entry name" value="Winged helix' DNA-binding domain"/>
    <property type="match status" value="1"/>
</dbReference>
<evidence type="ECO:0000313" key="7">
    <source>
        <dbReference type="Proteomes" id="UP000195913"/>
    </source>
</evidence>
<keyword evidence="3" id="KW-0804">Transcription</keyword>
<gene>
    <name evidence="6" type="ORF">FM101_03755</name>
</gene>
<dbReference type="AlphaFoldDB" id="A0A1R4FFR3"/>
<sequence>MSTSATGQVPRGAGPASTATKPAPGCASAPARIPLEIEEAEALSASFKALADPSRLRILSIVAADTNAETCVCDLSEPLQLGQPTVSHHLKILVDAGFLHREKRGVWAYYSLVPGALDHVAETLAAGL</sequence>
<evidence type="ECO:0000259" key="5">
    <source>
        <dbReference type="PROSITE" id="PS50987"/>
    </source>
</evidence>
<dbReference type="Pfam" id="PF01022">
    <property type="entry name" value="HTH_5"/>
    <property type="match status" value="1"/>
</dbReference>
<evidence type="ECO:0000256" key="1">
    <source>
        <dbReference type="ARBA" id="ARBA00023015"/>
    </source>
</evidence>
<name>A0A1R4FFR3_9MICC</name>
<accession>A0A1R4FFR3</accession>
<protein>
    <submittedName>
        <fullName evidence="6">Arsenical resistance operon repressor</fullName>
    </submittedName>
</protein>
<evidence type="ECO:0000256" key="2">
    <source>
        <dbReference type="ARBA" id="ARBA00023125"/>
    </source>
</evidence>
<dbReference type="SMART" id="SM00418">
    <property type="entry name" value="HTH_ARSR"/>
    <property type="match status" value="1"/>
</dbReference>
<proteinExistence type="predicted"/>
<dbReference type="EMBL" id="FUHW01000016">
    <property type="protein sequence ID" value="SJM54697.1"/>
    <property type="molecule type" value="Genomic_DNA"/>
</dbReference>
<dbReference type="PANTHER" id="PTHR33154">
    <property type="entry name" value="TRANSCRIPTIONAL REGULATOR, ARSR FAMILY"/>
    <property type="match status" value="1"/>
</dbReference>
<dbReference type="PROSITE" id="PS50987">
    <property type="entry name" value="HTH_ARSR_2"/>
    <property type="match status" value="1"/>
</dbReference>
<keyword evidence="7" id="KW-1185">Reference proteome</keyword>
<dbReference type="RefSeq" id="WP_086995643.1">
    <property type="nucleotide sequence ID" value="NZ_FUHW01000016.1"/>
</dbReference>
<evidence type="ECO:0000256" key="4">
    <source>
        <dbReference type="SAM" id="MobiDB-lite"/>
    </source>
</evidence>
<dbReference type="InterPro" id="IPR001845">
    <property type="entry name" value="HTH_ArsR_DNA-bd_dom"/>
</dbReference>
<reference evidence="6 7" key="1">
    <citation type="submission" date="2017-02" db="EMBL/GenBank/DDBJ databases">
        <authorList>
            <person name="Peterson S.W."/>
        </authorList>
    </citation>
    <scope>NUCLEOTIDE SEQUENCE [LARGE SCALE GENOMIC DNA]</scope>
    <source>
        <strain evidence="6 7">B Ar 00.02</strain>
    </source>
</reference>
<dbReference type="InterPro" id="IPR011991">
    <property type="entry name" value="ArsR-like_HTH"/>
</dbReference>
<organism evidence="6 7">
    <name type="scientific">Arthrobacter rhombi</name>
    <dbReference type="NCBI Taxonomy" id="71253"/>
    <lineage>
        <taxon>Bacteria</taxon>
        <taxon>Bacillati</taxon>
        <taxon>Actinomycetota</taxon>
        <taxon>Actinomycetes</taxon>
        <taxon>Micrococcales</taxon>
        <taxon>Micrococcaceae</taxon>
        <taxon>Arthrobacter</taxon>
    </lineage>
</organism>
<dbReference type="PANTHER" id="PTHR33154:SF18">
    <property type="entry name" value="ARSENICAL RESISTANCE OPERON REPRESSOR"/>
    <property type="match status" value="1"/>
</dbReference>
<dbReference type="CDD" id="cd00090">
    <property type="entry name" value="HTH_ARSR"/>
    <property type="match status" value="1"/>
</dbReference>
<keyword evidence="1" id="KW-0805">Transcription regulation</keyword>
<dbReference type="NCBIfam" id="NF033788">
    <property type="entry name" value="HTH_metalloreg"/>
    <property type="match status" value="1"/>
</dbReference>
<keyword evidence="2" id="KW-0238">DNA-binding</keyword>
<dbReference type="Proteomes" id="UP000195913">
    <property type="component" value="Unassembled WGS sequence"/>
</dbReference>
<dbReference type="PRINTS" id="PR00778">
    <property type="entry name" value="HTHARSR"/>
</dbReference>
<evidence type="ECO:0000313" key="6">
    <source>
        <dbReference type="EMBL" id="SJM54697.1"/>
    </source>
</evidence>
<feature type="domain" description="HTH arsR-type" evidence="5">
    <location>
        <begin position="35"/>
        <end position="128"/>
    </location>
</feature>
<dbReference type="InterPro" id="IPR051081">
    <property type="entry name" value="HTH_MetalResp_TranReg"/>
</dbReference>
<feature type="region of interest" description="Disordered" evidence="4">
    <location>
        <begin position="1"/>
        <end position="27"/>
    </location>
</feature>
<dbReference type="InterPro" id="IPR036390">
    <property type="entry name" value="WH_DNA-bd_sf"/>
</dbReference>